<dbReference type="AlphaFoldDB" id="A0A319EYW1"/>
<sequence>MDWCWTPLHMPGSNWGGKNKNEKEKGKGKRKRRKETQRACKEPDSALPHAISAQQPRIAQVARQGRNWPLEMQRNRVTDRVSRWCQTYDVRKDKGDPRFRILRVLPHPLIGGSVLFLTHGNVFNQWASTGPSALDAANVEGSTANGAEWAWTAAARRARRSPRAPGFLHSSSSEALTMMVPWVFTRTAAMALEPKSQTGDGDQGARRARN</sequence>
<reference evidence="2 3" key="1">
    <citation type="submission" date="2018-02" db="EMBL/GenBank/DDBJ databases">
        <title>The genomes of Aspergillus section Nigri reveals drivers in fungal speciation.</title>
        <authorList>
            <consortium name="DOE Joint Genome Institute"/>
            <person name="Vesth T.C."/>
            <person name="Nybo J."/>
            <person name="Theobald S."/>
            <person name="Brandl J."/>
            <person name="Frisvad J.C."/>
            <person name="Nielsen K.F."/>
            <person name="Lyhne E.K."/>
            <person name="Kogle M.E."/>
            <person name="Kuo A."/>
            <person name="Riley R."/>
            <person name="Clum A."/>
            <person name="Nolan M."/>
            <person name="Lipzen A."/>
            <person name="Salamov A."/>
            <person name="Henrissat B."/>
            <person name="Wiebenga A."/>
            <person name="De vries R.P."/>
            <person name="Grigoriev I.V."/>
            <person name="Mortensen U.H."/>
            <person name="Andersen M.R."/>
            <person name="Baker S.E."/>
        </authorList>
    </citation>
    <scope>NUCLEOTIDE SEQUENCE [LARGE SCALE GENOMIC DNA]</scope>
    <source>
        <strain evidence="2 3">CBS 121057</strain>
    </source>
</reference>
<protein>
    <submittedName>
        <fullName evidence="2">Uncharacterized protein</fullName>
    </submittedName>
</protein>
<organism evidence="2 3">
    <name type="scientific">Aspergillus sclerotiicarbonarius (strain CBS 121057 / IBT 28362)</name>
    <dbReference type="NCBI Taxonomy" id="1448318"/>
    <lineage>
        <taxon>Eukaryota</taxon>
        <taxon>Fungi</taxon>
        <taxon>Dikarya</taxon>
        <taxon>Ascomycota</taxon>
        <taxon>Pezizomycotina</taxon>
        <taxon>Eurotiomycetes</taxon>
        <taxon>Eurotiomycetidae</taxon>
        <taxon>Eurotiales</taxon>
        <taxon>Aspergillaceae</taxon>
        <taxon>Aspergillus</taxon>
        <taxon>Aspergillus subgen. Circumdati</taxon>
    </lineage>
</organism>
<evidence type="ECO:0000313" key="2">
    <source>
        <dbReference type="EMBL" id="PYI10274.1"/>
    </source>
</evidence>
<dbReference type="VEuPathDB" id="FungiDB:BO78DRAFT_237293"/>
<feature type="region of interest" description="Disordered" evidence="1">
    <location>
        <begin position="11"/>
        <end position="46"/>
    </location>
</feature>
<evidence type="ECO:0000313" key="3">
    <source>
        <dbReference type="Proteomes" id="UP000248423"/>
    </source>
</evidence>
<proteinExistence type="predicted"/>
<feature type="compositionally biased region" description="Basic residues" evidence="1">
    <location>
        <begin position="26"/>
        <end position="35"/>
    </location>
</feature>
<evidence type="ECO:0000256" key="1">
    <source>
        <dbReference type="SAM" id="MobiDB-lite"/>
    </source>
</evidence>
<keyword evidence="3" id="KW-1185">Reference proteome</keyword>
<dbReference type="Proteomes" id="UP000248423">
    <property type="component" value="Unassembled WGS sequence"/>
</dbReference>
<name>A0A319EYW1_ASPSB</name>
<gene>
    <name evidence="2" type="ORF">BO78DRAFT_237293</name>
</gene>
<accession>A0A319EYW1</accession>
<dbReference type="EMBL" id="KZ826323">
    <property type="protein sequence ID" value="PYI10274.1"/>
    <property type="molecule type" value="Genomic_DNA"/>
</dbReference>